<accession>F5YM67</accession>
<dbReference type="GO" id="GO:0006355">
    <property type="term" value="P:regulation of DNA-templated transcription"/>
    <property type="evidence" value="ECO:0007669"/>
    <property type="project" value="InterPro"/>
</dbReference>
<dbReference type="Proteomes" id="UP000009223">
    <property type="component" value="Chromosome"/>
</dbReference>
<dbReference type="STRING" id="545694.TREPR_0438"/>
<keyword evidence="2" id="KW-1185">Reference proteome</keyword>
<evidence type="ECO:0008006" key="3">
    <source>
        <dbReference type="Google" id="ProtNLM"/>
    </source>
</evidence>
<evidence type="ECO:0000313" key="2">
    <source>
        <dbReference type="Proteomes" id="UP000009223"/>
    </source>
</evidence>
<dbReference type="SUPFAM" id="SSF47598">
    <property type="entry name" value="Ribbon-helix-helix"/>
    <property type="match status" value="1"/>
</dbReference>
<protein>
    <recommendedName>
        <fullName evidence="3">CopG-like ribbon-helix-helix domain-containing protein</fullName>
    </recommendedName>
</protein>
<proteinExistence type="predicted"/>
<sequence length="98" mass="11541">MTKYKNICKMYADGGDNMPLLQVRDFPEDIYRKISIVAEKEHRTIAQQTIVLLKKSLGLEESNKERRRQLVKKCNARIIPDEVKLLNVAKLVREDRER</sequence>
<reference evidence="2" key="1">
    <citation type="submission" date="2009-12" db="EMBL/GenBank/DDBJ databases">
        <title>Complete sequence of Treponema primitia strain ZAS-2.</title>
        <authorList>
            <person name="Tetu S.G."/>
            <person name="Matson E."/>
            <person name="Ren Q."/>
            <person name="Seshadri R."/>
            <person name="Elbourne L."/>
            <person name="Hassan K.A."/>
            <person name="Durkin A."/>
            <person name="Radune D."/>
            <person name="Mohamoud Y."/>
            <person name="Shay R."/>
            <person name="Jin S."/>
            <person name="Zhang X."/>
            <person name="Lucey K."/>
            <person name="Ballor N.R."/>
            <person name="Ottesen E."/>
            <person name="Rosenthal R."/>
            <person name="Allen A."/>
            <person name="Leadbetter J.R."/>
            <person name="Paulsen I.T."/>
        </authorList>
    </citation>
    <scope>NUCLEOTIDE SEQUENCE [LARGE SCALE GENOMIC DNA]</scope>
    <source>
        <strain evidence="2">ATCC BAA-887 / DSM 12427 / ZAS-2</strain>
    </source>
</reference>
<name>F5YM67_TREPZ</name>
<dbReference type="eggNOG" id="ENOG5033CAH">
    <property type="taxonomic scope" value="Bacteria"/>
</dbReference>
<dbReference type="HOGENOM" id="CLU_163303_1_0_12"/>
<gene>
    <name evidence="1" type="ordered locus">TREPR_0438</name>
</gene>
<evidence type="ECO:0000313" key="1">
    <source>
        <dbReference type="EMBL" id="AEF85936.1"/>
    </source>
</evidence>
<dbReference type="KEGG" id="tpi:TREPR_0438"/>
<dbReference type="AlphaFoldDB" id="F5YM67"/>
<dbReference type="EMBL" id="CP001843">
    <property type="protein sequence ID" value="AEF85936.1"/>
    <property type="molecule type" value="Genomic_DNA"/>
</dbReference>
<reference evidence="1 2" key="2">
    <citation type="journal article" date="2011" name="ISME J.">
        <title>RNA-seq reveals cooperative metabolic interactions between two termite-gut spirochete species in co-culture.</title>
        <authorList>
            <person name="Rosenthal A.Z."/>
            <person name="Matson E.G."/>
            <person name="Eldar A."/>
            <person name="Leadbetter J.R."/>
        </authorList>
    </citation>
    <scope>NUCLEOTIDE SEQUENCE [LARGE SCALE GENOMIC DNA]</scope>
    <source>
        <strain evidence="2">ATCC BAA-887 / DSM 12427 / ZAS-2</strain>
    </source>
</reference>
<organism evidence="1 2">
    <name type="scientific">Treponema primitia (strain ATCC BAA-887 / DSM 12427 / ZAS-2)</name>
    <dbReference type="NCBI Taxonomy" id="545694"/>
    <lineage>
        <taxon>Bacteria</taxon>
        <taxon>Pseudomonadati</taxon>
        <taxon>Spirochaetota</taxon>
        <taxon>Spirochaetia</taxon>
        <taxon>Spirochaetales</taxon>
        <taxon>Treponemataceae</taxon>
        <taxon>Treponema</taxon>
    </lineage>
</organism>
<dbReference type="InterPro" id="IPR010985">
    <property type="entry name" value="Ribbon_hlx_hlx"/>
</dbReference>